<evidence type="ECO:0000313" key="1">
    <source>
        <dbReference type="EMBL" id="PIU75394.1"/>
    </source>
</evidence>
<feature type="non-terminal residue" evidence="1">
    <location>
        <position position="1"/>
    </location>
</feature>
<comment type="caution">
    <text evidence="1">The sequence shown here is derived from an EMBL/GenBank/DDBJ whole genome shotgun (WGS) entry which is preliminary data.</text>
</comment>
<gene>
    <name evidence="1" type="ORF">COS76_00980</name>
</gene>
<organism evidence="1 2">
    <name type="scientific">Candidatus Portnoybacteria bacterium CG06_land_8_20_14_3_00_39_12</name>
    <dbReference type="NCBI Taxonomy" id="1974809"/>
    <lineage>
        <taxon>Bacteria</taxon>
        <taxon>Candidatus Portnoyibacteriota</taxon>
    </lineage>
</organism>
<dbReference type="EMBL" id="PEVY01000021">
    <property type="protein sequence ID" value="PIU75394.1"/>
    <property type="molecule type" value="Genomic_DNA"/>
</dbReference>
<dbReference type="AlphaFoldDB" id="A0A2M7AXN2"/>
<dbReference type="Pfam" id="PF24681">
    <property type="entry name" value="Kelch_KLHDC2_KLHL20_DRC7"/>
    <property type="match status" value="1"/>
</dbReference>
<sequence length="619" mass="66778">TTAAQFIKRVGLSSLVFDPGTGSKMWVMGGEKDGFFPDQFNDVWWSTDGTNWTQATAAAQWSDKRSQTSAVFDPGSGSKMWVIGGWNFVGGYRSNDSWYSSDGVSWTQATAGAQWEGRQGFTLLSYNSKMWVMGGTGAVASELNDVWSSSDGISWTQATIRAQWYARYRHSSVVFDPGSGSKMWVIGGTPGGDYNDVWSSTDGVSWTCSTARAQWAERYYHQSVVYNSKIWMMGGLAAVKYNDVWYSADGTSWTRSTVSAQWPSRYEFASLVYNSKTWVMGGQYDSTYYNDVWYDSSGNITLSENTGTPAATLWWHNGTDWETATSTVYTDTDSTGKTPSPNYAGAVRLREYSMTDSGSCPGAGCTLYTYNLAINSVAQGATIYSAYNYYSDQGSKYLTSCYQNGAACSNGDDDVIGASWHRSSISSFNGAQDYSGLNEPPLAGSWYAGMGRAFEFAIDFSTVEFGNIDPGANPTNKTSVLTVTSAEGYSITTWSTQAMTCSDTGSCGSSTISDWGGTNASPTNWATGAGFGYKTNDDALLSGTADRFTNDTFCGATGGNGCWAGFINSGPGELVADRSGAQCPCTDVTNTIYYRLAASSTQAAGPYQTVIVYVATVNY</sequence>
<dbReference type="InterPro" id="IPR015915">
    <property type="entry name" value="Kelch-typ_b-propeller"/>
</dbReference>
<reference evidence="2" key="1">
    <citation type="submission" date="2017-09" db="EMBL/GenBank/DDBJ databases">
        <title>Depth-based differentiation of microbial function through sediment-hosted aquifers and enrichment of novel symbionts in the deep terrestrial subsurface.</title>
        <authorList>
            <person name="Probst A.J."/>
            <person name="Ladd B."/>
            <person name="Jarett J.K."/>
            <person name="Geller-Mcgrath D.E."/>
            <person name="Sieber C.M.K."/>
            <person name="Emerson J.B."/>
            <person name="Anantharaman K."/>
            <person name="Thomas B.C."/>
            <person name="Malmstrom R."/>
            <person name="Stieglmeier M."/>
            <person name="Klingl A."/>
            <person name="Woyke T."/>
            <person name="Ryan C.M."/>
            <person name="Banfield J.F."/>
        </authorList>
    </citation>
    <scope>NUCLEOTIDE SEQUENCE [LARGE SCALE GENOMIC DNA]</scope>
</reference>
<proteinExistence type="predicted"/>
<protein>
    <submittedName>
        <fullName evidence="1">Uncharacterized protein</fullName>
    </submittedName>
</protein>
<name>A0A2M7AXN2_9BACT</name>
<accession>A0A2M7AXN2</accession>
<evidence type="ECO:0000313" key="2">
    <source>
        <dbReference type="Proteomes" id="UP000228775"/>
    </source>
</evidence>
<dbReference type="Proteomes" id="UP000228775">
    <property type="component" value="Unassembled WGS sequence"/>
</dbReference>
<dbReference type="PANTHER" id="PTHR23244">
    <property type="entry name" value="KELCH REPEAT DOMAIN"/>
    <property type="match status" value="1"/>
</dbReference>
<dbReference type="Gene3D" id="2.120.10.80">
    <property type="entry name" value="Kelch-type beta propeller"/>
    <property type="match status" value="2"/>
</dbReference>
<dbReference type="SUPFAM" id="SSF117281">
    <property type="entry name" value="Kelch motif"/>
    <property type="match status" value="1"/>
</dbReference>